<organism evidence="2">
    <name type="scientific">marine sediment metagenome</name>
    <dbReference type="NCBI Taxonomy" id="412755"/>
    <lineage>
        <taxon>unclassified sequences</taxon>
        <taxon>metagenomes</taxon>
        <taxon>ecological metagenomes</taxon>
    </lineage>
</organism>
<dbReference type="PANTHER" id="PTHR36194">
    <property type="entry name" value="S-LAYER-LIKE PROTEIN"/>
    <property type="match status" value="1"/>
</dbReference>
<evidence type="ECO:0000313" key="2">
    <source>
        <dbReference type="EMBL" id="GAI88516.1"/>
    </source>
</evidence>
<gene>
    <name evidence="2" type="ORF">S12H4_37832</name>
</gene>
<name>X1TAY4_9ZZZZ</name>
<dbReference type="PANTHER" id="PTHR36194:SF1">
    <property type="entry name" value="S-LAYER-LIKE PROTEIN"/>
    <property type="match status" value="1"/>
</dbReference>
<dbReference type="EMBL" id="BARW01022720">
    <property type="protein sequence ID" value="GAI88516.1"/>
    <property type="molecule type" value="Genomic_DNA"/>
</dbReference>
<dbReference type="Pfam" id="PF08308">
    <property type="entry name" value="PEGA"/>
    <property type="match status" value="2"/>
</dbReference>
<feature type="non-terminal residue" evidence="2">
    <location>
        <position position="200"/>
    </location>
</feature>
<dbReference type="GO" id="GO:0030246">
    <property type="term" value="F:carbohydrate binding"/>
    <property type="evidence" value="ECO:0007669"/>
    <property type="project" value="InterPro"/>
</dbReference>
<comment type="caution">
    <text evidence="2">The sequence shown here is derived from an EMBL/GenBank/DDBJ whole genome shotgun (WGS) entry which is preliminary data.</text>
</comment>
<evidence type="ECO:0000259" key="1">
    <source>
        <dbReference type="Pfam" id="PF08308"/>
    </source>
</evidence>
<dbReference type="InterPro" id="IPR013229">
    <property type="entry name" value="PEGA"/>
</dbReference>
<dbReference type="InterPro" id="IPR013784">
    <property type="entry name" value="Carb-bd-like_fold"/>
</dbReference>
<dbReference type="Gene3D" id="2.60.40.1120">
    <property type="entry name" value="Carboxypeptidase-like, regulatory domain"/>
    <property type="match status" value="2"/>
</dbReference>
<feature type="domain" description="PEGA" evidence="1">
    <location>
        <begin position="12"/>
        <end position="72"/>
    </location>
</feature>
<dbReference type="SUPFAM" id="SSF49452">
    <property type="entry name" value="Starch-binding domain-like"/>
    <property type="match status" value="2"/>
</dbReference>
<proteinExistence type="predicted"/>
<dbReference type="AlphaFoldDB" id="X1TAY4"/>
<accession>X1TAY4</accession>
<feature type="domain" description="PEGA" evidence="1">
    <location>
        <begin position="88"/>
        <end position="148"/>
    </location>
</feature>
<protein>
    <recommendedName>
        <fullName evidence="1">PEGA domain-containing protein</fullName>
    </recommendedName>
</protein>
<reference evidence="2" key="1">
    <citation type="journal article" date="2014" name="Front. Microbiol.">
        <title>High frequency of phylogenetically diverse reductive dehalogenase-homologous genes in deep subseafloor sedimentary metagenomes.</title>
        <authorList>
            <person name="Kawai M."/>
            <person name="Futagami T."/>
            <person name="Toyoda A."/>
            <person name="Takaki Y."/>
            <person name="Nishi S."/>
            <person name="Hori S."/>
            <person name="Arai W."/>
            <person name="Tsubouchi T."/>
            <person name="Morono Y."/>
            <person name="Uchiyama I."/>
            <person name="Ito T."/>
            <person name="Fujiyama A."/>
            <person name="Inagaki F."/>
            <person name="Takami H."/>
        </authorList>
    </citation>
    <scope>NUCLEOTIDE SEQUENCE</scope>
    <source>
        <strain evidence="2">Expedition CK06-06</strain>
    </source>
</reference>
<sequence length="200" mass="20722">MKVIVGDPAPIEGAEVLIDGDSVGFTDTTGSLTIPEVATGSHTIEARKEGYSPDSATVSVPETTSVTLTLTRLVYTITVTVTGSGPIAGASVYFDGAYVGITDSAGSITITDVAVGSHTIRAEKSGYSPDEKTISVPETTSVTLALTPIAKIRTEVRISSDKTTYTVGETAHITQGLYDEAGVLISGRTVDYTATRDGAW</sequence>